<dbReference type="KEGG" id="mic:Mic7113_0961"/>
<dbReference type="HOGENOM" id="CLU_1987978_0_0_3"/>
<dbReference type="STRING" id="1173027.Mic7113_0961"/>
<dbReference type="PATRIC" id="fig|1173027.3.peg.1059"/>
<proteinExistence type="predicted"/>
<gene>
    <name evidence="1" type="ORF">Mic7113_0961</name>
</gene>
<organism evidence="1 2">
    <name type="scientific">Allocoleopsis franciscana PCC 7113</name>
    <dbReference type="NCBI Taxonomy" id="1173027"/>
    <lineage>
        <taxon>Bacteria</taxon>
        <taxon>Bacillati</taxon>
        <taxon>Cyanobacteriota</taxon>
        <taxon>Cyanophyceae</taxon>
        <taxon>Coleofasciculales</taxon>
        <taxon>Coleofasciculaceae</taxon>
        <taxon>Allocoleopsis</taxon>
        <taxon>Allocoleopsis franciscana</taxon>
    </lineage>
</organism>
<dbReference type="Proteomes" id="UP000010471">
    <property type="component" value="Chromosome"/>
</dbReference>
<evidence type="ECO:0000313" key="1">
    <source>
        <dbReference type="EMBL" id="AFZ16859.1"/>
    </source>
</evidence>
<dbReference type="EMBL" id="CP003630">
    <property type="protein sequence ID" value="AFZ16859.1"/>
    <property type="molecule type" value="Genomic_DNA"/>
</dbReference>
<accession>K9WAQ9</accession>
<dbReference type="RefSeq" id="WP_015181019.1">
    <property type="nucleotide sequence ID" value="NC_019738.1"/>
</dbReference>
<evidence type="ECO:0000313" key="2">
    <source>
        <dbReference type="Proteomes" id="UP000010471"/>
    </source>
</evidence>
<reference evidence="1 2" key="1">
    <citation type="submission" date="2012-06" db="EMBL/GenBank/DDBJ databases">
        <title>Finished chromosome of genome of Microcoleus sp. PCC 7113.</title>
        <authorList>
            <consortium name="US DOE Joint Genome Institute"/>
            <person name="Gugger M."/>
            <person name="Coursin T."/>
            <person name="Rippka R."/>
            <person name="Tandeau De Marsac N."/>
            <person name="Huntemann M."/>
            <person name="Wei C.-L."/>
            <person name="Han J."/>
            <person name="Detter J.C."/>
            <person name="Han C."/>
            <person name="Tapia R."/>
            <person name="Chen A."/>
            <person name="Kyrpides N."/>
            <person name="Mavromatis K."/>
            <person name="Markowitz V."/>
            <person name="Szeto E."/>
            <person name="Ivanova N."/>
            <person name="Pagani I."/>
            <person name="Pati A."/>
            <person name="Goodwin L."/>
            <person name="Nordberg H.P."/>
            <person name="Cantor M.N."/>
            <person name="Hua S.X."/>
            <person name="Woyke T."/>
            <person name="Kerfeld C.A."/>
        </authorList>
    </citation>
    <scope>NUCLEOTIDE SEQUENCE [LARGE SCALE GENOMIC DNA]</scope>
    <source>
        <strain evidence="1 2">PCC 7113</strain>
    </source>
</reference>
<protein>
    <submittedName>
        <fullName evidence="1">Uncharacterized protein</fullName>
    </submittedName>
</protein>
<sequence>MGFPMITEEHLAKEFTIVVKHFYPKAGQLLRRCYVKVINSSWGRPPKRLQYIGIYCPDEIVAAVLEQRDVLREVAENMGLVEVVCMNATRLVRDPLSKIKHTDPRFWLELHWIAK</sequence>
<dbReference type="eggNOG" id="ENOG5032GZF">
    <property type="taxonomic scope" value="Bacteria"/>
</dbReference>
<dbReference type="AlphaFoldDB" id="K9WAQ9"/>
<keyword evidence="2" id="KW-1185">Reference proteome</keyword>
<name>K9WAQ9_9CYAN</name>